<sequence>MYHNVFWWTCFALLSTAASVLLSVLLFPVFSSSRTLRLRINEEDPESAAIGATPRGTSPIVDPKGFDYE</sequence>
<feature type="non-terminal residue" evidence="3">
    <location>
        <position position="69"/>
    </location>
</feature>
<evidence type="ECO:0000256" key="1">
    <source>
        <dbReference type="SAM" id="MobiDB-lite"/>
    </source>
</evidence>
<evidence type="ECO:0000256" key="2">
    <source>
        <dbReference type="SAM" id="Phobius"/>
    </source>
</evidence>
<keyword evidence="4" id="KW-1185">Reference proteome</keyword>
<name>A0A2I0HFJ6_PUNGR</name>
<organism evidence="3 4">
    <name type="scientific">Punica granatum</name>
    <name type="common">Pomegranate</name>
    <dbReference type="NCBI Taxonomy" id="22663"/>
    <lineage>
        <taxon>Eukaryota</taxon>
        <taxon>Viridiplantae</taxon>
        <taxon>Streptophyta</taxon>
        <taxon>Embryophyta</taxon>
        <taxon>Tracheophyta</taxon>
        <taxon>Spermatophyta</taxon>
        <taxon>Magnoliopsida</taxon>
        <taxon>eudicotyledons</taxon>
        <taxon>Gunneridae</taxon>
        <taxon>Pentapetalae</taxon>
        <taxon>rosids</taxon>
        <taxon>malvids</taxon>
        <taxon>Myrtales</taxon>
        <taxon>Lythraceae</taxon>
        <taxon>Punica</taxon>
    </lineage>
</organism>
<keyword evidence="2" id="KW-0812">Transmembrane</keyword>
<proteinExistence type="predicted"/>
<gene>
    <name evidence="3" type="ORF">CRG98_049206</name>
</gene>
<dbReference type="AlphaFoldDB" id="A0A2I0HFJ6"/>
<keyword evidence="2" id="KW-0472">Membrane</keyword>
<accession>A0A2I0HFJ6</accession>
<protein>
    <submittedName>
        <fullName evidence="3">Uncharacterized protein</fullName>
    </submittedName>
</protein>
<dbReference type="EMBL" id="PGOL01036846">
    <property type="protein sequence ID" value="PKI26105.1"/>
    <property type="molecule type" value="Genomic_DNA"/>
</dbReference>
<evidence type="ECO:0000313" key="4">
    <source>
        <dbReference type="Proteomes" id="UP000233551"/>
    </source>
</evidence>
<evidence type="ECO:0000313" key="3">
    <source>
        <dbReference type="EMBL" id="PKI26105.1"/>
    </source>
</evidence>
<dbReference type="Proteomes" id="UP000233551">
    <property type="component" value="Unassembled WGS sequence"/>
</dbReference>
<reference evidence="3 4" key="1">
    <citation type="submission" date="2017-11" db="EMBL/GenBank/DDBJ databases">
        <title>De-novo sequencing of pomegranate (Punica granatum L.) genome.</title>
        <authorList>
            <person name="Akparov Z."/>
            <person name="Amiraslanov A."/>
            <person name="Hajiyeva S."/>
            <person name="Abbasov M."/>
            <person name="Kaur K."/>
            <person name="Hamwieh A."/>
            <person name="Solovyev V."/>
            <person name="Salamov A."/>
            <person name="Braich B."/>
            <person name="Kosarev P."/>
            <person name="Mahmoud A."/>
            <person name="Hajiyev E."/>
            <person name="Babayeva S."/>
            <person name="Izzatullayeva V."/>
            <person name="Mammadov A."/>
            <person name="Mammadov A."/>
            <person name="Sharifova S."/>
            <person name="Ojaghi J."/>
            <person name="Eynullazada K."/>
            <person name="Bayramov B."/>
            <person name="Abdulazimova A."/>
            <person name="Shahmuradov I."/>
        </authorList>
    </citation>
    <scope>NUCLEOTIDE SEQUENCE [LARGE SCALE GENOMIC DNA]</scope>
    <source>
        <strain evidence="4">cv. AG2017</strain>
        <tissue evidence="3">Leaf</tissue>
    </source>
</reference>
<feature type="transmembrane region" description="Helical" evidence="2">
    <location>
        <begin position="6"/>
        <end position="30"/>
    </location>
</feature>
<comment type="caution">
    <text evidence="3">The sequence shown here is derived from an EMBL/GenBank/DDBJ whole genome shotgun (WGS) entry which is preliminary data.</text>
</comment>
<feature type="region of interest" description="Disordered" evidence="1">
    <location>
        <begin position="47"/>
        <end position="69"/>
    </location>
</feature>
<keyword evidence="2" id="KW-1133">Transmembrane helix</keyword>